<proteinExistence type="predicted"/>
<organism evidence="2 3">
    <name type="scientific">Cupriavidus oxalaticus</name>
    <dbReference type="NCBI Taxonomy" id="96344"/>
    <lineage>
        <taxon>Bacteria</taxon>
        <taxon>Pseudomonadati</taxon>
        <taxon>Pseudomonadota</taxon>
        <taxon>Betaproteobacteria</taxon>
        <taxon>Burkholderiales</taxon>
        <taxon>Burkholderiaceae</taxon>
        <taxon>Cupriavidus</taxon>
    </lineage>
</organism>
<gene>
    <name evidence="2" type="ORF">CO2235_200062</name>
    <name evidence="1" type="ORF">JTE92_25765</name>
</gene>
<evidence type="ECO:0000313" key="1">
    <source>
        <dbReference type="EMBL" id="QRQ93484.1"/>
    </source>
</evidence>
<dbReference type="Proteomes" id="UP000256862">
    <property type="component" value="Chromosome CO2235"/>
</dbReference>
<dbReference type="AlphaFoldDB" id="A0A976BCV6"/>
<dbReference type="GeneID" id="303492981"/>
<dbReference type="EMBL" id="CP069812">
    <property type="protein sequence ID" value="QRQ93484.1"/>
    <property type="molecule type" value="Genomic_DNA"/>
</dbReference>
<dbReference type="RefSeq" id="WP_063240519.1">
    <property type="nucleotide sequence ID" value="NZ_CP069810.1"/>
</dbReference>
<reference evidence="2 3" key="1">
    <citation type="submission" date="2018-01" db="EMBL/GenBank/DDBJ databases">
        <authorList>
            <person name="Clerissi C."/>
        </authorList>
    </citation>
    <scope>NUCLEOTIDE SEQUENCE [LARGE SCALE GENOMIC DNA]</scope>
    <source>
        <strain evidence="2">Cupriavidus oxalaticus LMG 2235</strain>
    </source>
</reference>
<evidence type="ECO:0000313" key="2">
    <source>
        <dbReference type="EMBL" id="SPC14206.1"/>
    </source>
</evidence>
<accession>A0A976BCV6</accession>
<dbReference type="Proteomes" id="UP000623307">
    <property type="component" value="Chromosome 2"/>
</dbReference>
<reference evidence="1 4" key="2">
    <citation type="submission" date="2021-02" db="EMBL/GenBank/DDBJ databases">
        <title>Complete Genome Sequence of Cupriavidus oxalaticus Strain Ox1, a Soil Oxalate-Degrading Species.</title>
        <authorList>
            <person name="Palmieri F."/>
            <person name="Udriet P."/>
            <person name="Deuasquier M."/>
            <person name="Beaudoing E."/>
            <person name="Johnson S.L."/>
            <person name="Davenport K.W."/>
            <person name="Chain P.S."/>
            <person name="Bindschedler S."/>
            <person name="Junier P."/>
        </authorList>
    </citation>
    <scope>NUCLEOTIDE SEQUENCE [LARGE SCALE GENOMIC DNA]</scope>
    <source>
        <strain evidence="1 4">Ox1</strain>
    </source>
</reference>
<evidence type="ECO:0000313" key="4">
    <source>
        <dbReference type="Proteomes" id="UP000623307"/>
    </source>
</evidence>
<evidence type="ECO:0000313" key="3">
    <source>
        <dbReference type="Proteomes" id="UP000256862"/>
    </source>
</evidence>
<sequence>MTTDKGDDANEEFGVSHELAQKILEQERNGEWSEPMTPEELLRKYGFIEPPARPDEGSASGS</sequence>
<protein>
    <submittedName>
        <fullName evidence="2">Uncharacterized protein</fullName>
    </submittedName>
</protein>
<name>A0A976BCV6_9BURK</name>
<dbReference type="EMBL" id="OGUS01000121">
    <property type="protein sequence ID" value="SPC14206.1"/>
    <property type="molecule type" value="Genomic_DNA"/>
</dbReference>
<keyword evidence="4" id="KW-1185">Reference proteome</keyword>